<dbReference type="Proteomes" id="UP000229897">
    <property type="component" value="Chromosome"/>
</dbReference>
<gene>
    <name evidence="4" type="ORF">CR152_08065</name>
</gene>
<feature type="domain" description="N-acetyltransferase" evidence="3">
    <location>
        <begin position="1"/>
        <end position="149"/>
    </location>
</feature>
<dbReference type="PROSITE" id="PS51186">
    <property type="entry name" value="GNAT"/>
    <property type="match status" value="1"/>
</dbReference>
<protein>
    <submittedName>
        <fullName evidence="4">GNAT family N-acetyltransferase</fullName>
    </submittedName>
</protein>
<evidence type="ECO:0000256" key="1">
    <source>
        <dbReference type="ARBA" id="ARBA00022679"/>
    </source>
</evidence>
<proteinExistence type="predicted"/>
<name>A0A2D2DHM1_9BURK</name>
<dbReference type="SUPFAM" id="SSF55729">
    <property type="entry name" value="Acyl-CoA N-acyltransferases (Nat)"/>
    <property type="match status" value="1"/>
</dbReference>
<dbReference type="RefSeq" id="WP_099874452.1">
    <property type="nucleotide sequence ID" value="NZ_CP024608.1"/>
</dbReference>
<dbReference type="EMBL" id="CP024608">
    <property type="protein sequence ID" value="ATQ74473.1"/>
    <property type="molecule type" value="Genomic_DNA"/>
</dbReference>
<dbReference type="Gene3D" id="3.40.630.30">
    <property type="match status" value="1"/>
</dbReference>
<dbReference type="Pfam" id="PF00583">
    <property type="entry name" value="Acetyltransf_1"/>
    <property type="match status" value="1"/>
</dbReference>
<keyword evidence="2" id="KW-0012">Acyltransferase</keyword>
<dbReference type="PANTHER" id="PTHR43877">
    <property type="entry name" value="AMINOALKYLPHOSPHONATE N-ACETYLTRANSFERASE-RELATED-RELATED"/>
    <property type="match status" value="1"/>
</dbReference>
<organism evidence="4 5">
    <name type="scientific">Massilia violaceinigra</name>
    <dbReference type="NCBI Taxonomy" id="2045208"/>
    <lineage>
        <taxon>Bacteria</taxon>
        <taxon>Pseudomonadati</taxon>
        <taxon>Pseudomonadota</taxon>
        <taxon>Betaproteobacteria</taxon>
        <taxon>Burkholderiales</taxon>
        <taxon>Oxalobacteraceae</taxon>
        <taxon>Telluria group</taxon>
        <taxon>Massilia</taxon>
    </lineage>
</organism>
<evidence type="ECO:0000259" key="3">
    <source>
        <dbReference type="PROSITE" id="PS51186"/>
    </source>
</evidence>
<dbReference type="CDD" id="cd04301">
    <property type="entry name" value="NAT_SF"/>
    <property type="match status" value="1"/>
</dbReference>
<dbReference type="AlphaFoldDB" id="A0A2D2DHM1"/>
<dbReference type="GO" id="GO:0016747">
    <property type="term" value="F:acyltransferase activity, transferring groups other than amino-acyl groups"/>
    <property type="evidence" value="ECO:0007669"/>
    <property type="project" value="InterPro"/>
</dbReference>
<keyword evidence="5" id="KW-1185">Reference proteome</keyword>
<dbReference type="PANTHER" id="PTHR43877:SF2">
    <property type="entry name" value="AMINOALKYLPHOSPHONATE N-ACETYLTRANSFERASE-RELATED"/>
    <property type="match status" value="1"/>
</dbReference>
<dbReference type="KEGG" id="mass:CR152_08065"/>
<sequence>MHIQTETPRQSDIIAMLERLDAYFAGLYPAESNHLMDVDSLTRPGVVFLVARDLDGRALGCGAYVDRGGYGEVKRMYVDPAQRGKGVGGKLLAEIAQRARAAGLPALMLETGISQPEAIGLYERDGFIRCAPFGDYQPDPLSLFMVKRL</sequence>
<reference evidence="4" key="1">
    <citation type="submission" date="2017-10" db="EMBL/GenBank/DDBJ databases">
        <title>Massilia psychrophilum sp. nov., a novel purple-pigmented bacterium isolated from Tianshan glacier, Xinjiang Municipality, China.</title>
        <authorList>
            <person name="Wang H."/>
        </authorList>
    </citation>
    <scope>NUCLEOTIDE SEQUENCE [LARGE SCALE GENOMIC DNA]</scope>
    <source>
        <strain evidence="4">B2</strain>
    </source>
</reference>
<dbReference type="OrthoDB" id="9803233at2"/>
<keyword evidence="1 4" id="KW-0808">Transferase</keyword>
<evidence type="ECO:0000313" key="5">
    <source>
        <dbReference type="Proteomes" id="UP000229897"/>
    </source>
</evidence>
<evidence type="ECO:0000313" key="4">
    <source>
        <dbReference type="EMBL" id="ATQ74473.1"/>
    </source>
</evidence>
<dbReference type="InterPro" id="IPR050832">
    <property type="entry name" value="Bact_Acetyltransf"/>
</dbReference>
<dbReference type="InterPro" id="IPR016181">
    <property type="entry name" value="Acyl_CoA_acyltransferase"/>
</dbReference>
<accession>A0A2D2DHM1</accession>
<evidence type="ECO:0000256" key="2">
    <source>
        <dbReference type="ARBA" id="ARBA00023315"/>
    </source>
</evidence>
<dbReference type="InterPro" id="IPR000182">
    <property type="entry name" value="GNAT_dom"/>
</dbReference>